<evidence type="ECO:0000256" key="8">
    <source>
        <dbReference type="ARBA" id="ARBA00023306"/>
    </source>
</evidence>
<dbReference type="EMBL" id="JAKCXM010000475">
    <property type="protein sequence ID" value="KAJ0393648.1"/>
    <property type="molecule type" value="Genomic_DNA"/>
</dbReference>
<dbReference type="GO" id="GO:0051301">
    <property type="term" value="P:cell division"/>
    <property type="evidence" value="ECO:0007669"/>
    <property type="project" value="UniProtKB-KW"/>
</dbReference>
<evidence type="ECO:0000256" key="10">
    <source>
        <dbReference type="SAM" id="MobiDB-lite"/>
    </source>
</evidence>
<sequence length="244" mass="27058">MSLHDSMRSELDASGTDMQAAEARAGDALPPTARMLRVLQVLKKALDVSVSHASTVDLRAFFEDECREEPELLHQLFAPATEPHASREQHAAVAGELGAQALQSLRQRIDAAFRELAERHGVNAKLAALEQAIEDAQRLKMKELASEQIEEKSSPPTQAAAATSESESDALTSPQEVIRAERIRVMEAEKKQLDALLRQLQMEKEERATRLSIKRELAMNAIEDLQHVSSHLQQVTTYAQDYAT</sequence>
<comment type="subcellular location">
    <subcellularLocation>
        <location evidence="2">Chromosome</location>
        <location evidence="2">Centromere</location>
        <location evidence="2">Kinetochore</location>
    </subcellularLocation>
    <subcellularLocation>
        <location evidence="1">Nucleus</location>
    </subcellularLocation>
</comment>
<dbReference type="GO" id="GO:0005634">
    <property type="term" value="C:nucleus"/>
    <property type="evidence" value="ECO:0007669"/>
    <property type="project" value="UniProtKB-SubCell"/>
</dbReference>
<gene>
    <name evidence="11" type="ORF">P43SY_007275</name>
</gene>
<dbReference type="GO" id="GO:0000444">
    <property type="term" value="C:MIS12/MIND type complex"/>
    <property type="evidence" value="ECO:0007669"/>
    <property type="project" value="InterPro"/>
</dbReference>
<dbReference type="Pfam" id="PF03980">
    <property type="entry name" value="Nnf1"/>
    <property type="match status" value="1"/>
</dbReference>
<proteinExistence type="predicted"/>
<dbReference type="Proteomes" id="UP001209570">
    <property type="component" value="Unassembled WGS sequence"/>
</dbReference>
<feature type="compositionally biased region" description="Low complexity" evidence="10">
    <location>
        <begin position="154"/>
        <end position="165"/>
    </location>
</feature>
<protein>
    <submittedName>
        <fullName evidence="11">Uncharacterized protein</fullName>
    </submittedName>
</protein>
<evidence type="ECO:0000256" key="3">
    <source>
        <dbReference type="ARBA" id="ARBA00022454"/>
    </source>
</evidence>
<feature type="compositionally biased region" description="Basic and acidic residues" evidence="10">
    <location>
        <begin position="1"/>
        <end position="11"/>
    </location>
</feature>
<evidence type="ECO:0000256" key="6">
    <source>
        <dbReference type="ARBA" id="ARBA00022838"/>
    </source>
</evidence>
<dbReference type="AlphaFoldDB" id="A0AAD5L9J8"/>
<feature type="region of interest" description="Disordered" evidence="10">
    <location>
        <begin position="145"/>
        <end position="175"/>
    </location>
</feature>
<accession>A0AAD5L9J8</accession>
<evidence type="ECO:0000256" key="1">
    <source>
        <dbReference type="ARBA" id="ARBA00004123"/>
    </source>
</evidence>
<organism evidence="11 12">
    <name type="scientific">Pythium insidiosum</name>
    <name type="common">Pythiosis disease agent</name>
    <dbReference type="NCBI Taxonomy" id="114742"/>
    <lineage>
        <taxon>Eukaryota</taxon>
        <taxon>Sar</taxon>
        <taxon>Stramenopiles</taxon>
        <taxon>Oomycota</taxon>
        <taxon>Peronosporomycetes</taxon>
        <taxon>Pythiales</taxon>
        <taxon>Pythiaceae</taxon>
        <taxon>Pythium</taxon>
    </lineage>
</organism>
<evidence type="ECO:0000256" key="2">
    <source>
        <dbReference type="ARBA" id="ARBA00004629"/>
    </source>
</evidence>
<evidence type="ECO:0000256" key="5">
    <source>
        <dbReference type="ARBA" id="ARBA00022776"/>
    </source>
</evidence>
<keyword evidence="8" id="KW-0131">Cell cycle</keyword>
<evidence type="ECO:0000256" key="4">
    <source>
        <dbReference type="ARBA" id="ARBA00022618"/>
    </source>
</evidence>
<keyword evidence="9" id="KW-0137">Centromere</keyword>
<keyword evidence="4" id="KW-0132">Cell division</keyword>
<evidence type="ECO:0000313" key="11">
    <source>
        <dbReference type="EMBL" id="KAJ0393648.1"/>
    </source>
</evidence>
<comment type="caution">
    <text evidence="11">The sequence shown here is derived from an EMBL/GenBank/DDBJ whole genome shotgun (WGS) entry which is preliminary data.</text>
</comment>
<dbReference type="InterPro" id="IPR007128">
    <property type="entry name" value="PMF1/Nnf1"/>
</dbReference>
<evidence type="ECO:0000256" key="7">
    <source>
        <dbReference type="ARBA" id="ARBA00023242"/>
    </source>
</evidence>
<name>A0AAD5L9J8_PYTIN</name>
<reference evidence="11" key="1">
    <citation type="submission" date="2021-12" db="EMBL/GenBank/DDBJ databases">
        <title>Prjna785345.</title>
        <authorList>
            <person name="Rujirawat T."/>
            <person name="Krajaejun T."/>
        </authorList>
    </citation>
    <scope>NUCLEOTIDE SEQUENCE</scope>
    <source>
        <strain evidence="11">Pi057C3</strain>
    </source>
</reference>
<evidence type="ECO:0000313" key="12">
    <source>
        <dbReference type="Proteomes" id="UP001209570"/>
    </source>
</evidence>
<keyword evidence="6" id="KW-0995">Kinetochore</keyword>
<keyword evidence="3" id="KW-0158">Chromosome</keyword>
<keyword evidence="12" id="KW-1185">Reference proteome</keyword>
<keyword evidence="7" id="KW-0539">Nucleus</keyword>
<feature type="region of interest" description="Disordered" evidence="10">
    <location>
        <begin position="1"/>
        <end position="25"/>
    </location>
</feature>
<evidence type="ECO:0000256" key="9">
    <source>
        <dbReference type="ARBA" id="ARBA00023328"/>
    </source>
</evidence>
<keyword evidence="5" id="KW-0498">Mitosis</keyword>